<dbReference type="PANTHER" id="PTHR24148">
    <property type="entry name" value="ANKYRIN REPEAT DOMAIN-CONTAINING PROTEIN 39 HOMOLOG-RELATED"/>
    <property type="match status" value="1"/>
</dbReference>
<organism evidence="3 4">
    <name type="scientific">Aspergillus pseudocaelatus</name>
    <dbReference type="NCBI Taxonomy" id="1825620"/>
    <lineage>
        <taxon>Eukaryota</taxon>
        <taxon>Fungi</taxon>
        <taxon>Dikarya</taxon>
        <taxon>Ascomycota</taxon>
        <taxon>Pezizomycotina</taxon>
        <taxon>Eurotiomycetes</taxon>
        <taxon>Eurotiomycetidae</taxon>
        <taxon>Eurotiales</taxon>
        <taxon>Aspergillaceae</taxon>
        <taxon>Aspergillus</taxon>
        <taxon>Aspergillus subgen. Circumdati</taxon>
    </lineage>
</organism>
<feature type="domain" description="Heterokaryon incompatibility" evidence="2">
    <location>
        <begin position="101"/>
        <end position="188"/>
    </location>
</feature>
<evidence type="ECO:0000256" key="1">
    <source>
        <dbReference type="SAM" id="MobiDB-lite"/>
    </source>
</evidence>
<dbReference type="InterPro" id="IPR052895">
    <property type="entry name" value="HetReg/Transcr_Mod"/>
</dbReference>
<accession>A0ABQ6WM86</accession>
<keyword evidence="4" id="KW-1185">Reference proteome</keyword>
<proteinExistence type="predicted"/>
<dbReference type="Proteomes" id="UP000325395">
    <property type="component" value="Unassembled WGS sequence"/>
</dbReference>
<dbReference type="PANTHER" id="PTHR24148:SF64">
    <property type="entry name" value="HETEROKARYON INCOMPATIBILITY DOMAIN-CONTAINING PROTEIN"/>
    <property type="match status" value="1"/>
</dbReference>
<protein>
    <submittedName>
        <fullName evidence="3">Heterokaryon incompatibility protein-domain-containing protein</fullName>
    </submittedName>
</protein>
<evidence type="ECO:0000259" key="2">
    <source>
        <dbReference type="Pfam" id="PF06985"/>
    </source>
</evidence>
<name>A0ABQ6WM86_9EURO</name>
<feature type="region of interest" description="Disordered" evidence="1">
    <location>
        <begin position="31"/>
        <end position="60"/>
    </location>
</feature>
<gene>
    <name evidence="3" type="ORF">BDV36DRAFT_295941</name>
</gene>
<sequence>MGSNSEGPFAGYSSCHFIPRFQPAIPQVVDRLRPRRQSRASVPQQRSNTKGRKSKNDRTFQYEPLDPAKREIRLFELWPGKPGSKVFGHLFNVSLDESPSFEALSYTWGPPQPTYNISINGHRAFPVRRNLRKALDDLRQPDKPRVLWRDAIYINQPNNTEKAHQIKLMRSIYSCAQVVCAWLDHSVQPMDAKTLHVSVRKSSLMTMIRPTGIQLPMFFEIRTGKGCGPSRSSSWPKKSTYITSGMSLMGSSKRPTQETTVALLRAIRVAAEQVGQDTLTLWDLASRPRSDFLTKYQFMCKPLFIELEKSVFVETECRRLGSLDRVFKVEPGDQVWVLHGCQMPMVLRPVPGKKARFTVIGPAIFPGLMRGAALSNGEAELESTVVELE</sequence>
<reference evidence="3 4" key="1">
    <citation type="submission" date="2019-04" db="EMBL/GenBank/DDBJ databases">
        <authorList>
            <consortium name="DOE Joint Genome Institute"/>
            <person name="Mondo S."/>
            <person name="Kjaerbolling I."/>
            <person name="Vesth T."/>
            <person name="Frisvad J.C."/>
            <person name="Nybo J.L."/>
            <person name="Theobald S."/>
            <person name="Kildgaard S."/>
            <person name="Isbrandt T."/>
            <person name="Kuo A."/>
            <person name="Sato A."/>
            <person name="Lyhne E.K."/>
            <person name="Kogle M.E."/>
            <person name="Wiebenga A."/>
            <person name="Kun R.S."/>
            <person name="Lubbers R.J."/>
            <person name="Makela M.R."/>
            <person name="Barry K."/>
            <person name="Chovatia M."/>
            <person name="Clum A."/>
            <person name="Daum C."/>
            <person name="Haridas S."/>
            <person name="He G."/>
            <person name="LaButti K."/>
            <person name="Lipzen A."/>
            <person name="Riley R."/>
            <person name="Salamov A."/>
            <person name="Simmons B.A."/>
            <person name="Magnuson J.K."/>
            <person name="Henrissat B."/>
            <person name="Mortensen U.H."/>
            <person name="Larsen T.O."/>
            <person name="Devries R.P."/>
            <person name="Grigoriev I.V."/>
            <person name="Machida M."/>
            <person name="Baker S.E."/>
            <person name="Andersen M.R."/>
            <person name="Cantor M.N."/>
            <person name="Hua S.X."/>
        </authorList>
    </citation>
    <scope>NUCLEOTIDE SEQUENCE [LARGE SCALE GENOMIC DNA]</scope>
    <source>
        <strain evidence="3 4">CBS 117616</strain>
    </source>
</reference>
<feature type="compositionally biased region" description="Polar residues" evidence="1">
    <location>
        <begin position="39"/>
        <end position="48"/>
    </location>
</feature>
<dbReference type="InterPro" id="IPR010730">
    <property type="entry name" value="HET"/>
</dbReference>
<dbReference type="Pfam" id="PF06985">
    <property type="entry name" value="HET"/>
    <property type="match status" value="1"/>
</dbReference>
<evidence type="ECO:0000313" key="3">
    <source>
        <dbReference type="EMBL" id="KAE8417723.1"/>
    </source>
</evidence>
<evidence type="ECO:0000313" key="4">
    <source>
        <dbReference type="Proteomes" id="UP000325395"/>
    </source>
</evidence>
<dbReference type="EMBL" id="ML735735">
    <property type="protein sequence ID" value="KAE8417723.1"/>
    <property type="molecule type" value="Genomic_DNA"/>
</dbReference>